<dbReference type="SUPFAM" id="SSF53474">
    <property type="entry name" value="alpha/beta-Hydrolases"/>
    <property type="match status" value="1"/>
</dbReference>
<dbReference type="InterPro" id="IPR052897">
    <property type="entry name" value="Sec-Metab_Biosynth_Hydrolase"/>
</dbReference>
<accession>A0ABR0E4V3</accession>
<dbReference type="PANTHER" id="PTHR37017:SF11">
    <property type="entry name" value="ESTERASE_LIPASE_THIOESTERASE DOMAIN-CONTAINING PROTEIN"/>
    <property type="match status" value="1"/>
</dbReference>
<evidence type="ECO:0000313" key="2">
    <source>
        <dbReference type="EMBL" id="KAK4496457.1"/>
    </source>
</evidence>
<dbReference type="Proteomes" id="UP001305779">
    <property type="component" value="Unassembled WGS sequence"/>
</dbReference>
<proteinExistence type="predicted"/>
<organism evidence="2 3">
    <name type="scientific">Zasmidium cellare</name>
    <name type="common">Wine cellar mold</name>
    <name type="synonym">Racodium cellare</name>
    <dbReference type="NCBI Taxonomy" id="395010"/>
    <lineage>
        <taxon>Eukaryota</taxon>
        <taxon>Fungi</taxon>
        <taxon>Dikarya</taxon>
        <taxon>Ascomycota</taxon>
        <taxon>Pezizomycotina</taxon>
        <taxon>Dothideomycetes</taxon>
        <taxon>Dothideomycetidae</taxon>
        <taxon>Mycosphaerellales</taxon>
        <taxon>Mycosphaerellaceae</taxon>
        <taxon>Zasmidium</taxon>
    </lineage>
</organism>
<evidence type="ECO:0000259" key="1">
    <source>
        <dbReference type="Pfam" id="PF12697"/>
    </source>
</evidence>
<feature type="domain" description="AB hydrolase-1" evidence="1">
    <location>
        <begin position="8"/>
        <end position="242"/>
    </location>
</feature>
<dbReference type="PANTHER" id="PTHR37017">
    <property type="entry name" value="AB HYDROLASE-1 DOMAIN-CONTAINING PROTEIN-RELATED"/>
    <property type="match status" value="1"/>
</dbReference>
<reference evidence="2 3" key="1">
    <citation type="journal article" date="2023" name="G3 (Bethesda)">
        <title>A chromosome-level genome assembly of Zasmidium syzygii isolated from banana leaves.</title>
        <authorList>
            <person name="van Westerhoven A.C."/>
            <person name="Mehrabi R."/>
            <person name="Talebi R."/>
            <person name="Steentjes M.B.F."/>
            <person name="Corcolon B."/>
            <person name="Chong P.A."/>
            <person name="Kema G.H.J."/>
            <person name="Seidl M.F."/>
        </authorList>
    </citation>
    <scope>NUCLEOTIDE SEQUENCE [LARGE SCALE GENOMIC DNA]</scope>
    <source>
        <strain evidence="2 3">P124</strain>
    </source>
</reference>
<gene>
    <name evidence="2" type="ORF">PRZ48_012437</name>
</gene>
<dbReference type="InterPro" id="IPR029058">
    <property type="entry name" value="AB_hydrolase_fold"/>
</dbReference>
<dbReference type="Gene3D" id="3.40.50.1820">
    <property type="entry name" value="alpha/beta hydrolase"/>
    <property type="match status" value="1"/>
</dbReference>
<evidence type="ECO:0000313" key="3">
    <source>
        <dbReference type="Proteomes" id="UP001305779"/>
    </source>
</evidence>
<comment type="caution">
    <text evidence="2">The sequence shown here is derived from an EMBL/GenBank/DDBJ whole genome shotgun (WGS) entry which is preliminary data.</text>
</comment>
<dbReference type="Pfam" id="PF12697">
    <property type="entry name" value="Abhydrolase_6"/>
    <property type="match status" value="1"/>
</dbReference>
<sequence length="251" mass="27410">MSVQNTSILYVPGAWHSASTFSPVATLLTQAGYEVDLIDLPSVGPAKHLPNFDADVQEIRSHIHKACDAGREIVLIGHSYGSIPASEAAKGLDLATRQKEGKTGGVKHLIFCCAFIVDEGHSLIGAFGGNPLPWFRISEDQMEVNPDTPEKIFYNDVEGKTTKEMISQLKPQSYQVMHTAVTYAAWKHIPSTYIYTTQDAAIPLPIQQMMVETVAKGYPVSTQTVDAGHSPFLSKPKETAEAIRRAAGEYH</sequence>
<protein>
    <recommendedName>
        <fullName evidence="1">AB hydrolase-1 domain-containing protein</fullName>
    </recommendedName>
</protein>
<dbReference type="EMBL" id="JAXOVC010000010">
    <property type="protein sequence ID" value="KAK4496457.1"/>
    <property type="molecule type" value="Genomic_DNA"/>
</dbReference>
<name>A0ABR0E4V3_ZASCE</name>
<dbReference type="InterPro" id="IPR000073">
    <property type="entry name" value="AB_hydrolase_1"/>
</dbReference>
<keyword evidence="3" id="KW-1185">Reference proteome</keyword>